<name>A0ABS3QPC0_9BACT</name>
<dbReference type="EMBL" id="JAGETZ010000026">
    <property type="protein sequence ID" value="MBO2013091.1"/>
    <property type="molecule type" value="Genomic_DNA"/>
</dbReference>
<organism evidence="1 2">
    <name type="scientific">Hymenobacter negativus</name>
    <dbReference type="NCBI Taxonomy" id="2795026"/>
    <lineage>
        <taxon>Bacteria</taxon>
        <taxon>Pseudomonadati</taxon>
        <taxon>Bacteroidota</taxon>
        <taxon>Cytophagia</taxon>
        <taxon>Cytophagales</taxon>
        <taxon>Hymenobacteraceae</taxon>
        <taxon>Hymenobacter</taxon>
    </lineage>
</organism>
<evidence type="ECO:0000313" key="1">
    <source>
        <dbReference type="EMBL" id="MBO2013091.1"/>
    </source>
</evidence>
<dbReference type="RefSeq" id="WP_208178830.1">
    <property type="nucleotide sequence ID" value="NZ_JAGETZ010000026.1"/>
</dbReference>
<evidence type="ECO:0000313" key="2">
    <source>
        <dbReference type="Proteomes" id="UP000664369"/>
    </source>
</evidence>
<protein>
    <submittedName>
        <fullName evidence="1">Uncharacterized protein</fullName>
    </submittedName>
</protein>
<accession>A0ABS3QPC0</accession>
<comment type="caution">
    <text evidence="1">The sequence shown here is derived from an EMBL/GenBank/DDBJ whole genome shotgun (WGS) entry which is preliminary data.</text>
</comment>
<sequence>MSYPTTTPQIENQNEQELTNGLFVIELEERLEMVQAAAADVVISCCLDSAA</sequence>
<gene>
    <name evidence="1" type="ORF">J4E00_28785</name>
</gene>
<proteinExistence type="predicted"/>
<dbReference type="Proteomes" id="UP000664369">
    <property type="component" value="Unassembled WGS sequence"/>
</dbReference>
<reference evidence="1 2" key="1">
    <citation type="submission" date="2021-03" db="EMBL/GenBank/DDBJ databases">
        <authorList>
            <person name="Kim M.K."/>
        </authorList>
    </citation>
    <scope>NUCLEOTIDE SEQUENCE [LARGE SCALE GENOMIC DNA]</scope>
    <source>
        <strain evidence="1 2">BT442</strain>
    </source>
</reference>
<keyword evidence="2" id="KW-1185">Reference proteome</keyword>